<dbReference type="EMBL" id="JACHGG010000003">
    <property type="protein sequence ID" value="MBB6059506.1"/>
    <property type="molecule type" value="Genomic_DNA"/>
</dbReference>
<proteinExistence type="predicted"/>
<dbReference type="Proteomes" id="UP000532746">
    <property type="component" value="Unassembled WGS sequence"/>
</dbReference>
<gene>
    <name evidence="1" type="ORF">HNQ93_002366</name>
</gene>
<evidence type="ECO:0000313" key="1">
    <source>
        <dbReference type="EMBL" id="MBB6059506.1"/>
    </source>
</evidence>
<dbReference type="AlphaFoldDB" id="A0A7W9T0T8"/>
<evidence type="ECO:0000313" key="2">
    <source>
        <dbReference type="Proteomes" id="UP000532746"/>
    </source>
</evidence>
<accession>A0A7W9T0T8</accession>
<dbReference type="RefSeq" id="WP_183404014.1">
    <property type="nucleotide sequence ID" value="NZ_JACHGG010000003.1"/>
</dbReference>
<keyword evidence="2" id="KW-1185">Reference proteome</keyword>
<dbReference type="PROSITE" id="PS51257">
    <property type="entry name" value="PROKAR_LIPOPROTEIN"/>
    <property type="match status" value="1"/>
</dbReference>
<reference evidence="1 2" key="1">
    <citation type="submission" date="2020-08" db="EMBL/GenBank/DDBJ databases">
        <title>Genomic Encyclopedia of Type Strains, Phase IV (KMG-IV): sequencing the most valuable type-strain genomes for metagenomic binning, comparative biology and taxonomic classification.</title>
        <authorList>
            <person name="Goeker M."/>
        </authorList>
    </citation>
    <scope>NUCLEOTIDE SEQUENCE [LARGE SCALE GENOMIC DNA]</scope>
    <source>
        <strain evidence="1 2">DSM 26718</strain>
    </source>
</reference>
<sequence>MTLRYSSLLLLFAATACGRETYFQPDARVDSATPLPPTADSARVTAGRHYHRGPLGRLLLGTHHRPSWVQPVSLPVLKPQSVVAGGLKFSKMGGGFQTTSVTLISPEGRNYALRTIDKDPYRTLPKVLRQGFVLTAVRDATSAGLPYGAFVVPPLAQAAGVPHTTPRPFYVRADEVGLGDASERFQGKVVLLEEKFEGKQNIFGPVAGATALEESDDVLAELYATPGHKLDGEAFLRARLLDIWLGDWDRHEGQWSWAAYPQPTGQTLWRPVPQDRDQVFFRFDDGAIPWLISKLVSKFRTFRPRYQSTEGYTRNASFIDERALAEVSRPAYRRIALDLQARLTDEVITRAVRQGLPAEVYRKQGPLLEEALRARRAKLPQVANEFYALKARQVVVAGTDQNERFVVERRSDTATVVSVYQIPADKSQKKPLLLYQRSFNPTHTRTVVLHGLQGKDEFIVSGQVRRSPFLDIYGGPGSDVVQDSSRVAGWRKRTRFYDTRRNNELEIIGPEFKDRTEHSVKPHAFDRDGSGR</sequence>
<organism evidence="1 2">
    <name type="scientific">Hymenobacter luteus</name>
    <dbReference type="NCBI Taxonomy" id="1411122"/>
    <lineage>
        <taxon>Bacteria</taxon>
        <taxon>Pseudomonadati</taxon>
        <taxon>Bacteroidota</taxon>
        <taxon>Cytophagia</taxon>
        <taxon>Cytophagales</taxon>
        <taxon>Hymenobacteraceae</taxon>
        <taxon>Hymenobacter</taxon>
    </lineage>
</organism>
<protein>
    <submittedName>
        <fullName evidence="1">Uncharacterized protein</fullName>
    </submittedName>
</protein>
<name>A0A7W9T0T8_9BACT</name>
<comment type="caution">
    <text evidence="1">The sequence shown here is derived from an EMBL/GenBank/DDBJ whole genome shotgun (WGS) entry which is preliminary data.</text>
</comment>